<keyword evidence="2" id="KW-1185">Reference proteome</keyword>
<evidence type="ECO:0000313" key="2">
    <source>
        <dbReference type="Proteomes" id="UP001057402"/>
    </source>
</evidence>
<dbReference type="EMBL" id="CM042890">
    <property type="protein sequence ID" value="KAI4312889.1"/>
    <property type="molecule type" value="Genomic_DNA"/>
</dbReference>
<reference evidence="2" key="1">
    <citation type="journal article" date="2023" name="Front. Plant Sci.">
        <title>Chromosomal-level genome assembly of Melastoma candidum provides insights into trichome evolution.</title>
        <authorList>
            <person name="Zhong Y."/>
            <person name="Wu W."/>
            <person name="Sun C."/>
            <person name="Zou P."/>
            <person name="Liu Y."/>
            <person name="Dai S."/>
            <person name="Zhou R."/>
        </authorList>
    </citation>
    <scope>NUCLEOTIDE SEQUENCE [LARGE SCALE GENOMIC DNA]</scope>
</reference>
<comment type="caution">
    <text evidence="1">The sequence shown here is derived from an EMBL/GenBank/DDBJ whole genome shotgun (WGS) entry which is preliminary data.</text>
</comment>
<proteinExistence type="predicted"/>
<accession>A0ACB9LQ63</accession>
<name>A0ACB9LQ63_9MYRT</name>
<protein>
    <submittedName>
        <fullName evidence="1">Uncharacterized protein</fullName>
    </submittedName>
</protein>
<dbReference type="Proteomes" id="UP001057402">
    <property type="component" value="Chromosome 11"/>
</dbReference>
<gene>
    <name evidence="1" type="ORF">MLD38_037680</name>
</gene>
<sequence length="478" mass="53650">MSPPQPTAAVLNPPSHLQPIQFPTHEDAPDVSPSARIICELLVRVPPSTLEPALSAAAIFPTPALVEEVLRYSYNYPASAVKFFQWAGVGRKHAVGCWNLIVDLLGKNQLFEKMWEMLRAMRLEGAVNMAAFESAFGSYCTAKRVEDAVRCFDVLGEYGVEQDVVAVNSLLIAICKEEGMASKAMEFFDRVREKVPPDGETFTVLFERLEIEGDATKAQMLFEEMVLRIGLHPGNVRAYNALLITLMKGSNLDEALKCLNVMKGKNCLPGLRFFSFAIDILLKKKDSDNAMRVWEVMAGSGLIPSLVMCNAMVGLLTENKMIDDAFRILDEMPLHGVFPDASTYNMIFSCLIKNKSVRETSGIFEEMIKNEYMPTPSNCAMAISMFFDQDDPEMSVEVWNYMVDNGVRDLDASANELLLGLYSLGRFQELKSFSEDMLDRRVNIYDSTMEKLQVVMSKIRNRRTVGDTCENILKRRKA</sequence>
<organism evidence="1 2">
    <name type="scientific">Melastoma candidum</name>
    <dbReference type="NCBI Taxonomy" id="119954"/>
    <lineage>
        <taxon>Eukaryota</taxon>
        <taxon>Viridiplantae</taxon>
        <taxon>Streptophyta</taxon>
        <taxon>Embryophyta</taxon>
        <taxon>Tracheophyta</taxon>
        <taxon>Spermatophyta</taxon>
        <taxon>Magnoliopsida</taxon>
        <taxon>eudicotyledons</taxon>
        <taxon>Gunneridae</taxon>
        <taxon>Pentapetalae</taxon>
        <taxon>rosids</taxon>
        <taxon>malvids</taxon>
        <taxon>Myrtales</taxon>
        <taxon>Melastomataceae</taxon>
        <taxon>Melastomatoideae</taxon>
        <taxon>Melastomateae</taxon>
        <taxon>Melastoma</taxon>
    </lineage>
</organism>
<evidence type="ECO:0000313" key="1">
    <source>
        <dbReference type="EMBL" id="KAI4312889.1"/>
    </source>
</evidence>